<feature type="transmembrane region" description="Helical" evidence="1">
    <location>
        <begin position="204"/>
        <end position="220"/>
    </location>
</feature>
<comment type="caution">
    <text evidence="2">The sequence shown here is derived from an EMBL/GenBank/DDBJ whole genome shotgun (WGS) entry which is preliminary data.</text>
</comment>
<keyword evidence="1" id="KW-1133">Transmembrane helix</keyword>
<feature type="transmembrane region" description="Helical" evidence="1">
    <location>
        <begin position="44"/>
        <end position="68"/>
    </location>
</feature>
<dbReference type="PANTHER" id="PTHR33802:SF1">
    <property type="entry name" value="XK-RELATED PROTEIN"/>
    <property type="match status" value="1"/>
</dbReference>
<dbReference type="Gene3D" id="1.20.1260.100">
    <property type="entry name" value="TspO/MBR protein"/>
    <property type="match status" value="1"/>
</dbReference>
<evidence type="ECO:0000313" key="2">
    <source>
        <dbReference type="EMBL" id="HGT71027.1"/>
    </source>
</evidence>
<feature type="transmembrane region" description="Helical" evidence="1">
    <location>
        <begin position="232"/>
        <end position="251"/>
    </location>
</feature>
<protein>
    <submittedName>
        <fullName evidence="2">Tryptophan-rich sensory protein</fullName>
    </submittedName>
</protein>
<keyword evidence="1" id="KW-0812">Transmembrane</keyword>
<feature type="transmembrane region" description="Helical" evidence="1">
    <location>
        <begin position="149"/>
        <end position="172"/>
    </location>
</feature>
<dbReference type="InterPro" id="IPR038330">
    <property type="entry name" value="TspO/MBR-related_sf"/>
</dbReference>
<feature type="transmembrane region" description="Helical" evidence="1">
    <location>
        <begin position="7"/>
        <end position="24"/>
    </location>
</feature>
<dbReference type="PANTHER" id="PTHR33802">
    <property type="entry name" value="SI:CH211-161H7.5-RELATED"/>
    <property type="match status" value="1"/>
</dbReference>
<name>A0A7C4M0L6_UNCC3</name>
<evidence type="ECO:0000256" key="1">
    <source>
        <dbReference type="SAM" id="Phobius"/>
    </source>
</evidence>
<keyword evidence="1" id="KW-0472">Membrane</keyword>
<dbReference type="EMBL" id="DSYQ01000008">
    <property type="protein sequence ID" value="HGT71027.1"/>
    <property type="molecule type" value="Genomic_DNA"/>
</dbReference>
<feature type="transmembrane region" description="Helical" evidence="1">
    <location>
        <begin position="178"/>
        <end position="197"/>
    </location>
</feature>
<reference evidence="2" key="1">
    <citation type="journal article" date="2020" name="mSystems">
        <title>Genome- and Community-Level Interaction Insights into Carbon Utilization and Element Cycling Functions of Hydrothermarchaeota in Hydrothermal Sediment.</title>
        <authorList>
            <person name="Zhou Z."/>
            <person name="Liu Y."/>
            <person name="Xu W."/>
            <person name="Pan J."/>
            <person name="Luo Z.H."/>
            <person name="Li M."/>
        </authorList>
    </citation>
    <scope>NUCLEOTIDE SEQUENCE [LARGE SCALE GENOMIC DNA]</scope>
    <source>
        <strain evidence="2">SpSt-579</strain>
    </source>
</reference>
<dbReference type="AlphaFoldDB" id="A0A7C4M0L6"/>
<organism evidence="2">
    <name type="scientific">candidate division CPR3 bacterium</name>
    <dbReference type="NCBI Taxonomy" id="2268181"/>
    <lineage>
        <taxon>Bacteria</taxon>
        <taxon>Bacteria division CPR3</taxon>
    </lineage>
</organism>
<accession>A0A7C4M0L6</accession>
<sequence length="257" mass="28583">MKNTITKVLAGVVYIAMITVNFLAGSSMINNRSTGDISDAYQNLFAPAGITFSIWGLIYLLLAGYVVYQFVLIGKKVDKKKEETMQKVNLLFIATSLANIAWIFAWHYDVIWLSIILMLALLVLLIKITDILRGEKMTKQEKVFISTPFSIYFGWITVATIANTTVFLLSLGWNGSGIAEYIWASIIILVGALIGILRMNKDKNIAYGLVLIWAYLGILLKHLSASGFNGQYPLVIATVVLCLISFGFFIGKTVYKK</sequence>
<gene>
    <name evidence="2" type="ORF">ENT43_02080</name>
</gene>
<feature type="transmembrane region" description="Helical" evidence="1">
    <location>
        <begin position="88"/>
        <end position="105"/>
    </location>
</feature>
<feature type="transmembrane region" description="Helical" evidence="1">
    <location>
        <begin position="111"/>
        <end position="128"/>
    </location>
</feature>
<proteinExistence type="predicted"/>